<dbReference type="Pfam" id="PF02153">
    <property type="entry name" value="PDH_N"/>
    <property type="match status" value="1"/>
</dbReference>
<organism evidence="4 5">
    <name type="scientific">Streptomyces telluris</name>
    <dbReference type="NCBI Taxonomy" id="2720021"/>
    <lineage>
        <taxon>Bacteria</taxon>
        <taxon>Bacillati</taxon>
        <taxon>Actinomycetota</taxon>
        <taxon>Actinomycetes</taxon>
        <taxon>Kitasatosporales</taxon>
        <taxon>Streptomycetaceae</taxon>
        <taxon>Streptomyces</taxon>
    </lineage>
</organism>
<evidence type="ECO:0000313" key="5">
    <source>
        <dbReference type="Proteomes" id="UP001142374"/>
    </source>
</evidence>
<dbReference type="NCBIfam" id="NF005112">
    <property type="entry name" value="PRK06545.2-4"/>
    <property type="match status" value="1"/>
</dbReference>
<dbReference type="Gene3D" id="1.10.3660.10">
    <property type="entry name" value="6-phosphogluconate dehydrogenase C-terminal like domain"/>
    <property type="match status" value="1"/>
</dbReference>
<evidence type="ECO:0000259" key="3">
    <source>
        <dbReference type="PROSITE" id="PS51176"/>
    </source>
</evidence>
<dbReference type="InterPro" id="IPR003099">
    <property type="entry name" value="Prephen_DH"/>
</dbReference>
<keyword evidence="2" id="KW-0560">Oxidoreductase</keyword>
<dbReference type="RefSeq" id="WP_256790947.1">
    <property type="nucleotide sequence ID" value="NZ_JANIID010000019.1"/>
</dbReference>
<dbReference type="PROSITE" id="PS51176">
    <property type="entry name" value="PDH_ADH"/>
    <property type="match status" value="1"/>
</dbReference>
<sequence length="371" mass="37570">MAVVGTGLIGTSVGLAVSRHGVTVHLMDQDETAARTAAALGAGVLAAPAGPVDLAVLAVPPGRLGPVLAEQQLRGLARAYTDVASVKAAPERHALAGLADASSYVGGHPLAGREKSGPLAARADLFEDRSWVLTPSEATSQETLNRALETIALCGAVPVLMGSRAHDSAVALTSHVPHVVASLMAARLQHAPREAARLAGQGLRDVTRIAAGDARLWADILQSNAAAVAGVLRELQADLSDLLAALNELSAAPAGESSPGLARLVDLLDRGIAGMGTIQGRGGAQAAGPVRLRVALGDRPGELARMLASVADFGIGADDVSPRSAGASGASGLEVELGVASLRAEDVLRRLVRDGFEAARADQRVLTGAMP</sequence>
<evidence type="ECO:0000313" key="4">
    <source>
        <dbReference type="EMBL" id="MCQ8772221.1"/>
    </source>
</evidence>
<gene>
    <name evidence="4" type="ORF">NQU55_20980</name>
</gene>
<proteinExistence type="inferred from homology"/>
<dbReference type="Gene3D" id="3.40.50.720">
    <property type="entry name" value="NAD(P)-binding Rossmann-like Domain"/>
    <property type="match status" value="1"/>
</dbReference>
<dbReference type="InterPro" id="IPR008927">
    <property type="entry name" value="6-PGluconate_DH-like_C_sf"/>
</dbReference>
<comment type="caution">
    <text evidence="4">The sequence shown here is derived from an EMBL/GenBank/DDBJ whole genome shotgun (WGS) entry which is preliminary data.</text>
</comment>
<name>A0A9X2LIM0_9ACTN</name>
<dbReference type="GO" id="GO:0008977">
    <property type="term" value="F:prephenate dehydrogenase (NAD+) activity"/>
    <property type="evidence" value="ECO:0007669"/>
    <property type="project" value="InterPro"/>
</dbReference>
<dbReference type="SUPFAM" id="SSF48179">
    <property type="entry name" value="6-phosphogluconate dehydrogenase C-terminal domain-like"/>
    <property type="match status" value="1"/>
</dbReference>
<dbReference type="GO" id="GO:0006571">
    <property type="term" value="P:tyrosine biosynthetic process"/>
    <property type="evidence" value="ECO:0007669"/>
    <property type="project" value="InterPro"/>
</dbReference>
<keyword evidence="5" id="KW-1185">Reference proteome</keyword>
<dbReference type="InterPro" id="IPR036291">
    <property type="entry name" value="NAD(P)-bd_dom_sf"/>
</dbReference>
<dbReference type="SUPFAM" id="SSF51735">
    <property type="entry name" value="NAD(P)-binding Rossmann-fold domains"/>
    <property type="match status" value="1"/>
</dbReference>
<dbReference type="InterPro" id="IPR050812">
    <property type="entry name" value="Preph/Arog_dehydrog"/>
</dbReference>
<dbReference type="EMBL" id="JANIID010000019">
    <property type="protein sequence ID" value="MCQ8772221.1"/>
    <property type="molecule type" value="Genomic_DNA"/>
</dbReference>
<dbReference type="AlphaFoldDB" id="A0A9X2LIM0"/>
<dbReference type="Pfam" id="PF20463">
    <property type="entry name" value="PDH_C"/>
    <property type="match status" value="1"/>
</dbReference>
<dbReference type="InterPro" id="IPR046825">
    <property type="entry name" value="PDH_C"/>
</dbReference>
<dbReference type="InterPro" id="IPR046826">
    <property type="entry name" value="PDH_N"/>
</dbReference>
<reference evidence="4" key="1">
    <citation type="submission" date="2022-06" db="EMBL/GenBank/DDBJ databases">
        <title>WGS of actinobacteria.</title>
        <authorList>
            <person name="Thawai C."/>
        </authorList>
    </citation>
    <scope>NUCLEOTIDE SEQUENCE</scope>
    <source>
        <strain evidence="4">AA8</strain>
    </source>
</reference>
<dbReference type="GO" id="GO:0004665">
    <property type="term" value="F:prephenate dehydrogenase (NADP+) activity"/>
    <property type="evidence" value="ECO:0007669"/>
    <property type="project" value="InterPro"/>
</dbReference>
<accession>A0A9X2LIM0</accession>
<evidence type="ECO:0000256" key="1">
    <source>
        <dbReference type="ARBA" id="ARBA00007964"/>
    </source>
</evidence>
<feature type="domain" description="Prephenate/arogenate dehydrogenase" evidence="3">
    <location>
        <begin position="1"/>
        <end position="283"/>
    </location>
</feature>
<dbReference type="Proteomes" id="UP001142374">
    <property type="component" value="Unassembled WGS sequence"/>
</dbReference>
<evidence type="ECO:0000256" key="2">
    <source>
        <dbReference type="ARBA" id="ARBA00023002"/>
    </source>
</evidence>
<dbReference type="GO" id="GO:0070403">
    <property type="term" value="F:NAD+ binding"/>
    <property type="evidence" value="ECO:0007669"/>
    <property type="project" value="InterPro"/>
</dbReference>
<dbReference type="PANTHER" id="PTHR21363">
    <property type="entry name" value="PREPHENATE DEHYDROGENASE"/>
    <property type="match status" value="1"/>
</dbReference>
<comment type="similarity">
    <text evidence="1">Belongs to the prephenate/arogenate dehydrogenase family.</text>
</comment>
<protein>
    <submittedName>
        <fullName evidence="4">Prephenate dehydrogenase</fullName>
    </submittedName>
</protein>
<dbReference type="PANTHER" id="PTHR21363:SF0">
    <property type="entry name" value="PREPHENATE DEHYDROGENASE [NADP(+)]"/>
    <property type="match status" value="1"/>
</dbReference>